<sequence>MAEQLDIDRCRAYGSMSIHDEPCGNWWHETRDAKPRWNAAATSTPVMSQRNWVNPPDECSQWKCFHGHLAIALPGAFWDALTSLRKMQRLGKRPWSSRPGFPYPSSYSPIRVLRASNPRIKSVESWLHITVRSV</sequence>
<comment type="caution">
    <text evidence="1">The sequence shown here is derived from an EMBL/GenBank/DDBJ whole genome shotgun (WGS) entry which is preliminary data.</text>
</comment>
<dbReference type="EMBL" id="JAPDFR010000002">
    <property type="protein sequence ID" value="KAK0389486.1"/>
    <property type="molecule type" value="Genomic_DNA"/>
</dbReference>
<proteinExistence type="predicted"/>
<keyword evidence="2" id="KW-1185">Reference proteome</keyword>
<organism evidence="1 2">
    <name type="scientific">Sarocladium strictum</name>
    <name type="common">Black bundle disease fungus</name>
    <name type="synonym">Acremonium strictum</name>
    <dbReference type="NCBI Taxonomy" id="5046"/>
    <lineage>
        <taxon>Eukaryota</taxon>
        <taxon>Fungi</taxon>
        <taxon>Dikarya</taxon>
        <taxon>Ascomycota</taxon>
        <taxon>Pezizomycotina</taxon>
        <taxon>Sordariomycetes</taxon>
        <taxon>Hypocreomycetidae</taxon>
        <taxon>Hypocreales</taxon>
        <taxon>Sarocladiaceae</taxon>
        <taxon>Sarocladium</taxon>
    </lineage>
</organism>
<protein>
    <submittedName>
        <fullName evidence="1">Uncharacterized protein</fullName>
    </submittedName>
</protein>
<dbReference type="Proteomes" id="UP001175261">
    <property type="component" value="Unassembled WGS sequence"/>
</dbReference>
<dbReference type="AlphaFoldDB" id="A0AA39GM13"/>
<evidence type="ECO:0000313" key="1">
    <source>
        <dbReference type="EMBL" id="KAK0389486.1"/>
    </source>
</evidence>
<reference evidence="1" key="1">
    <citation type="submission" date="2022-10" db="EMBL/GenBank/DDBJ databases">
        <title>Determination and structural analysis of whole genome sequence of Sarocladium strictum F4-1.</title>
        <authorList>
            <person name="Hu L."/>
            <person name="Jiang Y."/>
        </authorList>
    </citation>
    <scope>NUCLEOTIDE SEQUENCE</scope>
    <source>
        <strain evidence="1">F4-1</strain>
    </source>
</reference>
<name>A0AA39GM13_SARSR</name>
<evidence type="ECO:0000313" key="2">
    <source>
        <dbReference type="Proteomes" id="UP001175261"/>
    </source>
</evidence>
<accession>A0AA39GM13</accession>
<gene>
    <name evidence="1" type="ORF">NLU13_3061</name>
</gene>